<dbReference type="SUPFAM" id="SSF54695">
    <property type="entry name" value="POZ domain"/>
    <property type="match status" value="1"/>
</dbReference>
<sequence length="361" mass="42033">MTETYFSTPTSHIPGEQVPSQSSNASDSIVFESTMEEIPHRISTPFRTASEIDVDEPLEESDFRVYEGKLPDWNMIIDSFRPQREALHEGIIKQLKELQGLEEWYERSNKEFHSRVAGAHHDVWNELMERQTRLESDKKKYEHEKELMNDIRRMQTEKVKLNVGGTLFVTSFTTLQKDPNSLLANMFRDQQPDADGAYFIDRDSTYFKLVLNYLRDLKIPKSVREDPRVMDELMQEAQYYRIHGLLKLRWMELPVISQAELERRYPRPTSSKSAIVFNLERKNLTGLDFSGYRIDPSSSFHGSNLQDCNFKNAWFIFDFQNEVNFSHTFLKGAMFPKEGTPYRSPGVQFNLNGAVVDSASL</sequence>
<reference evidence="3" key="1">
    <citation type="journal article" date="2014" name="Genome Announc.">
        <title>De novo whole-genome sequence and genome annotation of Lichtheimia ramosa.</title>
        <authorList>
            <person name="Linde J."/>
            <person name="Schwartze V."/>
            <person name="Binder U."/>
            <person name="Lass-Florl C."/>
            <person name="Voigt K."/>
            <person name="Horn F."/>
        </authorList>
    </citation>
    <scope>NUCLEOTIDE SEQUENCE</scope>
    <source>
        <strain evidence="3">JMRC FSU:6197</strain>
    </source>
</reference>
<dbReference type="Gene3D" id="2.160.20.80">
    <property type="entry name" value="E3 ubiquitin-protein ligase SopA"/>
    <property type="match status" value="1"/>
</dbReference>
<feature type="compositionally biased region" description="Polar residues" evidence="1">
    <location>
        <begin position="1"/>
        <end position="11"/>
    </location>
</feature>
<dbReference type="PANTHER" id="PTHR11145:SF8">
    <property type="entry name" value="RE57120P"/>
    <property type="match status" value="1"/>
</dbReference>
<dbReference type="InterPro" id="IPR003131">
    <property type="entry name" value="T1-type_BTB"/>
</dbReference>
<name>A0A077X3A1_9FUNG</name>
<evidence type="ECO:0000256" key="1">
    <source>
        <dbReference type="SAM" id="MobiDB-lite"/>
    </source>
</evidence>
<dbReference type="PANTHER" id="PTHR11145">
    <property type="entry name" value="BTB/POZ DOMAIN-CONTAINING ADAPTER FOR CUL3-MEDIATED RHOA DEGRADATION PROTEIN FAMILY MEMBER"/>
    <property type="match status" value="1"/>
</dbReference>
<organism evidence="3">
    <name type="scientific">Lichtheimia ramosa</name>
    <dbReference type="NCBI Taxonomy" id="688394"/>
    <lineage>
        <taxon>Eukaryota</taxon>
        <taxon>Fungi</taxon>
        <taxon>Fungi incertae sedis</taxon>
        <taxon>Mucoromycota</taxon>
        <taxon>Mucoromycotina</taxon>
        <taxon>Mucoromycetes</taxon>
        <taxon>Mucorales</taxon>
        <taxon>Lichtheimiaceae</taxon>
        <taxon>Lichtheimia</taxon>
    </lineage>
</organism>
<dbReference type="SMART" id="SM00225">
    <property type="entry name" value="BTB"/>
    <property type="match status" value="1"/>
</dbReference>
<dbReference type="AlphaFoldDB" id="A0A077X3A1"/>
<dbReference type="Pfam" id="PF02214">
    <property type="entry name" value="BTB_2"/>
    <property type="match status" value="1"/>
</dbReference>
<feature type="domain" description="BTB" evidence="2">
    <location>
        <begin position="157"/>
        <end position="257"/>
    </location>
</feature>
<feature type="region of interest" description="Disordered" evidence="1">
    <location>
        <begin position="1"/>
        <end position="24"/>
    </location>
</feature>
<dbReference type="InterPro" id="IPR011333">
    <property type="entry name" value="SKP1/BTB/POZ_sf"/>
</dbReference>
<evidence type="ECO:0000259" key="2">
    <source>
        <dbReference type="SMART" id="SM00225"/>
    </source>
</evidence>
<proteinExistence type="predicted"/>
<dbReference type="InterPro" id="IPR000210">
    <property type="entry name" value="BTB/POZ_dom"/>
</dbReference>
<dbReference type="OrthoDB" id="2414723at2759"/>
<protein>
    <recommendedName>
        <fullName evidence="2">BTB domain-containing protein</fullName>
    </recommendedName>
</protein>
<dbReference type="EMBL" id="LK023386">
    <property type="protein sequence ID" value="CDS14346.1"/>
    <property type="molecule type" value="Genomic_DNA"/>
</dbReference>
<dbReference type="GO" id="GO:0051260">
    <property type="term" value="P:protein homooligomerization"/>
    <property type="evidence" value="ECO:0007669"/>
    <property type="project" value="InterPro"/>
</dbReference>
<dbReference type="Gene3D" id="3.30.710.10">
    <property type="entry name" value="Potassium Channel Kv1.1, Chain A"/>
    <property type="match status" value="1"/>
</dbReference>
<gene>
    <name evidence="3" type="ORF">LRAMOSA06516</name>
</gene>
<accession>A0A077X3A1</accession>
<dbReference type="InterPro" id="IPR045068">
    <property type="entry name" value="BACURD1-3"/>
</dbReference>
<dbReference type="SUPFAM" id="SSF141571">
    <property type="entry name" value="Pentapeptide repeat-like"/>
    <property type="match status" value="1"/>
</dbReference>
<evidence type="ECO:0000313" key="3">
    <source>
        <dbReference type="EMBL" id="CDS14346.1"/>
    </source>
</evidence>